<evidence type="ECO:0000313" key="3">
    <source>
        <dbReference type="Proteomes" id="UP000005237"/>
    </source>
</evidence>
<protein>
    <submittedName>
        <fullName evidence="2">Uncharacterized protein</fullName>
    </submittedName>
</protein>
<organism evidence="2 3">
    <name type="scientific">Caenorhabditis japonica</name>
    <dbReference type="NCBI Taxonomy" id="281687"/>
    <lineage>
        <taxon>Eukaryota</taxon>
        <taxon>Metazoa</taxon>
        <taxon>Ecdysozoa</taxon>
        <taxon>Nematoda</taxon>
        <taxon>Chromadorea</taxon>
        <taxon>Rhabditida</taxon>
        <taxon>Rhabditina</taxon>
        <taxon>Rhabditomorpha</taxon>
        <taxon>Rhabditoidea</taxon>
        <taxon>Rhabditidae</taxon>
        <taxon>Peloderinae</taxon>
        <taxon>Caenorhabditis</taxon>
    </lineage>
</organism>
<keyword evidence="3" id="KW-1185">Reference proteome</keyword>
<evidence type="ECO:0000256" key="1">
    <source>
        <dbReference type="SAM" id="MobiDB-lite"/>
    </source>
</evidence>
<dbReference type="EnsemblMetazoa" id="CJA36520b.1">
    <property type="protein sequence ID" value="CJA36520b.1"/>
    <property type="gene ID" value="WBGene00212367"/>
</dbReference>
<reference evidence="2" key="2">
    <citation type="submission" date="2022-06" db="UniProtKB">
        <authorList>
            <consortium name="EnsemblMetazoa"/>
        </authorList>
    </citation>
    <scope>IDENTIFICATION</scope>
    <source>
        <strain evidence="2">DF5081</strain>
    </source>
</reference>
<name>A0A8R1IHW4_CAEJA</name>
<dbReference type="AlphaFoldDB" id="A0A8R1IHW4"/>
<proteinExistence type="predicted"/>
<feature type="compositionally biased region" description="Acidic residues" evidence="1">
    <location>
        <begin position="16"/>
        <end position="25"/>
    </location>
</feature>
<reference evidence="3" key="1">
    <citation type="submission" date="2010-08" db="EMBL/GenBank/DDBJ databases">
        <authorList>
            <consortium name="Caenorhabditis japonica Sequencing Consortium"/>
            <person name="Wilson R.K."/>
        </authorList>
    </citation>
    <scope>NUCLEOTIDE SEQUENCE [LARGE SCALE GENOMIC DNA]</scope>
    <source>
        <strain evidence="3">DF5081</strain>
    </source>
</reference>
<sequence>MERTIDHDEEGRESSEYEDMDDEDDEFRKELEFPPPQQQQFIEDQLPTSSGHHLDEIPAAMNIEYEGLENCMSPALKKTGIS</sequence>
<feature type="compositionally biased region" description="Basic and acidic residues" evidence="1">
    <location>
        <begin position="1"/>
        <end position="15"/>
    </location>
</feature>
<evidence type="ECO:0000313" key="2">
    <source>
        <dbReference type="EnsemblMetazoa" id="CJA36520b.1"/>
    </source>
</evidence>
<dbReference type="Proteomes" id="UP000005237">
    <property type="component" value="Unassembled WGS sequence"/>
</dbReference>
<feature type="region of interest" description="Disordered" evidence="1">
    <location>
        <begin position="1"/>
        <end position="34"/>
    </location>
</feature>
<accession>A0A8R1IHW4</accession>